<keyword evidence="1" id="KW-0732">Signal</keyword>
<dbReference type="EMBL" id="VOHK01000002">
    <property type="protein sequence ID" value="TWT22408.1"/>
    <property type="molecule type" value="Genomic_DNA"/>
</dbReference>
<proteinExistence type="predicted"/>
<name>A0A5C5U923_9GAMM</name>
<dbReference type="Proteomes" id="UP000319980">
    <property type="component" value="Unassembled WGS sequence"/>
</dbReference>
<dbReference type="OrthoDB" id="9963019at2"/>
<evidence type="ECO:0000256" key="1">
    <source>
        <dbReference type="SAM" id="SignalP"/>
    </source>
</evidence>
<dbReference type="RefSeq" id="WP_146385726.1">
    <property type="nucleotide sequence ID" value="NZ_VOHK01000002.1"/>
</dbReference>
<protein>
    <submittedName>
        <fullName evidence="2">Uncharacterized protein</fullName>
    </submittedName>
</protein>
<accession>A0A5C5U923</accession>
<organism evidence="2 3">
    <name type="scientific">Luteimonas marina</name>
    <dbReference type="NCBI Taxonomy" id="488485"/>
    <lineage>
        <taxon>Bacteria</taxon>
        <taxon>Pseudomonadati</taxon>
        <taxon>Pseudomonadota</taxon>
        <taxon>Gammaproteobacteria</taxon>
        <taxon>Lysobacterales</taxon>
        <taxon>Lysobacteraceae</taxon>
        <taxon>Luteimonas</taxon>
    </lineage>
</organism>
<sequence>MPNLIAPLVTALLLAVSKPALACSIFPEDPARIFKDSDSVVLAEPLEISPGAEEIERPKENYSYQQTVTWQVIKVWKGNFTIGETFATTSWISTSDPCSGWNVVRDHQPQILRSVADSSFQLYYAAPVAWASPQLDALKEDHNGQALDDDT</sequence>
<keyword evidence="3" id="KW-1185">Reference proteome</keyword>
<comment type="caution">
    <text evidence="2">The sequence shown here is derived from an EMBL/GenBank/DDBJ whole genome shotgun (WGS) entry which is preliminary data.</text>
</comment>
<reference evidence="2 3" key="1">
    <citation type="journal article" date="2008" name="Int. J. Syst. Evol. Microbiol.">
        <title>Luteimonas marina sp. nov., isolated from seawater.</title>
        <authorList>
            <person name="Baik K.S."/>
            <person name="Park S.C."/>
            <person name="Kim M.S."/>
            <person name="Kim E.M."/>
            <person name="Park C."/>
            <person name="Chun J."/>
            <person name="Seong C.N."/>
        </authorList>
    </citation>
    <scope>NUCLEOTIDE SEQUENCE [LARGE SCALE GENOMIC DNA]</scope>
    <source>
        <strain evidence="2 3">FR1330</strain>
    </source>
</reference>
<evidence type="ECO:0000313" key="2">
    <source>
        <dbReference type="EMBL" id="TWT22408.1"/>
    </source>
</evidence>
<dbReference type="AlphaFoldDB" id="A0A5C5U923"/>
<feature type="chain" id="PRO_5023038037" evidence="1">
    <location>
        <begin position="23"/>
        <end position="151"/>
    </location>
</feature>
<gene>
    <name evidence="2" type="ORF">FQY83_05095</name>
</gene>
<evidence type="ECO:0000313" key="3">
    <source>
        <dbReference type="Proteomes" id="UP000319980"/>
    </source>
</evidence>
<feature type="signal peptide" evidence="1">
    <location>
        <begin position="1"/>
        <end position="22"/>
    </location>
</feature>